<evidence type="ECO:0000313" key="5">
    <source>
        <dbReference type="Proteomes" id="UP000823918"/>
    </source>
</evidence>
<reference evidence="4" key="1">
    <citation type="journal article" date="2021" name="PeerJ">
        <title>Extensive microbial diversity within the chicken gut microbiome revealed by metagenomics and culture.</title>
        <authorList>
            <person name="Gilroy R."/>
            <person name="Ravi A."/>
            <person name="Getino M."/>
            <person name="Pursley I."/>
            <person name="Horton D.L."/>
            <person name="Alikhan N.F."/>
            <person name="Baker D."/>
            <person name="Gharbi K."/>
            <person name="Hall N."/>
            <person name="Watson M."/>
            <person name="Adriaenssens E.M."/>
            <person name="Foster-Nyarko E."/>
            <person name="Jarju S."/>
            <person name="Secka A."/>
            <person name="Antonio M."/>
            <person name="Oren A."/>
            <person name="Chaudhuri R.R."/>
            <person name="La Ragione R."/>
            <person name="Hildebrand F."/>
            <person name="Pallen M.J."/>
        </authorList>
    </citation>
    <scope>NUCLEOTIDE SEQUENCE</scope>
    <source>
        <strain evidence="4">5933</strain>
    </source>
</reference>
<gene>
    <name evidence="4" type="ORF">H9698_07755</name>
</gene>
<evidence type="ECO:0000313" key="4">
    <source>
        <dbReference type="EMBL" id="HJC72672.1"/>
    </source>
</evidence>
<evidence type="ECO:0000256" key="2">
    <source>
        <dbReference type="PROSITE-ProRule" id="PRU00335"/>
    </source>
</evidence>
<dbReference type="Proteomes" id="UP000823918">
    <property type="component" value="Unassembled WGS sequence"/>
</dbReference>
<dbReference type="AlphaFoldDB" id="A0A9D2TLB2"/>
<dbReference type="PANTHER" id="PTHR43479:SF7">
    <property type="entry name" value="TETR-FAMILY TRANSCRIPTIONAL REGULATOR"/>
    <property type="match status" value="1"/>
</dbReference>
<protein>
    <submittedName>
        <fullName evidence="4">TetR family transcriptional regulator C-terminal domain-containing protein</fullName>
    </submittedName>
</protein>
<keyword evidence="1 2" id="KW-0238">DNA-binding</keyword>
<reference evidence="4" key="2">
    <citation type="submission" date="2021-04" db="EMBL/GenBank/DDBJ databases">
        <authorList>
            <person name="Gilroy R."/>
        </authorList>
    </citation>
    <scope>NUCLEOTIDE SEQUENCE</scope>
    <source>
        <strain evidence="4">5933</strain>
    </source>
</reference>
<organism evidence="4 5">
    <name type="scientific">Candidatus Ruthenibacterium merdavium</name>
    <dbReference type="NCBI Taxonomy" id="2838752"/>
    <lineage>
        <taxon>Bacteria</taxon>
        <taxon>Bacillati</taxon>
        <taxon>Bacillota</taxon>
        <taxon>Clostridia</taxon>
        <taxon>Eubacteriales</taxon>
        <taxon>Oscillospiraceae</taxon>
        <taxon>Ruthenibacterium</taxon>
    </lineage>
</organism>
<name>A0A9D2TLB2_9FIRM</name>
<dbReference type="SUPFAM" id="SSF46689">
    <property type="entry name" value="Homeodomain-like"/>
    <property type="match status" value="1"/>
</dbReference>
<dbReference type="PANTHER" id="PTHR43479">
    <property type="entry name" value="ACREF/ENVCD OPERON REPRESSOR-RELATED"/>
    <property type="match status" value="1"/>
</dbReference>
<dbReference type="EMBL" id="DWWA01000037">
    <property type="protein sequence ID" value="HJC72672.1"/>
    <property type="molecule type" value="Genomic_DNA"/>
</dbReference>
<dbReference type="InterPro" id="IPR009057">
    <property type="entry name" value="Homeodomain-like_sf"/>
</dbReference>
<accession>A0A9D2TLB2</accession>
<feature type="DNA-binding region" description="H-T-H motif" evidence="2">
    <location>
        <begin position="33"/>
        <end position="52"/>
    </location>
</feature>
<dbReference type="InterPro" id="IPR050624">
    <property type="entry name" value="HTH-type_Tx_Regulator"/>
</dbReference>
<comment type="caution">
    <text evidence="4">The sequence shown here is derived from an EMBL/GenBank/DDBJ whole genome shotgun (WGS) entry which is preliminary data.</text>
</comment>
<dbReference type="Pfam" id="PF14278">
    <property type="entry name" value="TetR_C_8"/>
    <property type="match status" value="1"/>
</dbReference>
<dbReference type="Gene3D" id="1.10.357.10">
    <property type="entry name" value="Tetracycline Repressor, domain 2"/>
    <property type="match status" value="1"/>
</dbReference>
<dbReference type="GO" id="GO:0003677">
    <property type="term" value="F:DNA binding"/>
    <property type="evidence" value="ECO:0007669"/>
    <property type="project" value="UniProtKB-UniRule"/>
</dbReference>
<feature type="domain" description="HTH tetR-type" evidence="3">
    <location>
        <begin position="10"/>
        <end position="70"/>
    </location>
</feature>
<proteinExistence type="predicted"/>
<sequence>MAKKMDARVKKSKKKFHNALISLMQEKRLEHITVKEMCERSGLNRGTFYLHYQDVFELMQEVERGLEEGFSAVLERAPMEALYEDEQKPVLREVCRYFEENAAACRLFLCRGEHTALVERVKSVVQKRALSQWRALYGGDDVRYEYAFAFVSAGCIGMLTLWLEQDTPFSAEEMAQMMEHFLSKGAKDVMQHISTTCRQEAKSDTM</sequence>
<evidence type="ECO:0000256" key="1">
    <source>
        <dbReference type="ARBA" id="ARBA00023125"/>
    </source>
</evidence>
<dbReference type="PROSITE" id="PS50977">
    <property type="entry name" value="HTH_TETR_2"/>
    <property type="match status" value="1"/>
</dbReference>
<dbReference type="InterPro" id="IPR001647">
    <property type="entry name" value="HTH_TetR"/>
</dbReference>
<dbReference type="InterPro" id="IPR039532">
    <property type="entry name" value="TetR_C_Firmicutes"/>
</dbReference>
<evidence type="ECO:0000259" key="3">
    <source>
        <dbReference type="PROSITE" id="PS50977"/>
    </source>
</evidence>